<dbReference type="EMBL" id="ABCB02000018">
    <property type="protein sequence ID" value="EDO61650.1"/>
    <property type="molecule type" value="Genomic_DNA"/>
</dbReference>
<sequence length="465" mass="52637">MLFSSIPFLYYFLPLVLAAYFVTPARFRNGVLLFSSLFFYAWGEPKYVLLMAVSILCGYGFGLLLERYRGGRAAKYICGISVGISLCFLLYFKYADFFLQNFNAVAGADFPLLHIALPIGISFYTFQIISYTVDVYRGEPAQKNLVHLAAYIAMFPQLIAGPIVRYSDIAAQLEDRTHSTALAAEGIRRFIIGLGKKILLANQLGELCGAFRASEEKSVLFYWLYALAFALHIYFDFSGYSDMAIGLGKIFGFRFLENFNYPYISSSITEFWRRWHISLGTWFRDYVYIPLGGNRVGKYRHLLNILAVWVLTGFWHGAAWNFAVWGLLFAVLLMVEKMWLLKLLRKHKMIARIYVLFFVLISFVLFNADNMGQAFSDLAGLFGAGGIPLASDEALYYLSSFSLILPIAIIGATPLIKNGFERLSKNCAAVRILNIAEPIALLSILLVMTAYLVDGSFNPFLYFRF</sequence>
<keyword evidence="5 8" id="KW-1133">Transmembrane helix</keyword>
<evidence type="ECO:0000313" key="12">
    <source>
        <dbReference type="Proteomes" id="UP000220611"/>
    </source>
</evidence>
<feature type="transmembrane region" description="Helical" evidence="8">
    <location>
        <begin position="299"/>
        <end position="316"/>
    </location>
</feature>
<evidence type="ECO:0000313" key="11">
    <source>
        <dbReference type="Proteomes" id="UP000003490"/>
    </source>
</evidence>
<keyword evidence="7" id="KW-0808">Transferase</keyword>
<evidence type="ECO:0000256" key="2">
    <source>
        <dbReference type="ARBA" id="ARBA00010323"/>
    </source>
</evidence>
<evidence type="ECO:0000256" key="7">
    <source>
        <dbReference type="PIRNR" id="PIRNR016636"/>
    </source>
</evidence>
<keyword evidence="6 7" id="KW-0472">Membrane</keyword>
<keyword evidence="3 7" id="KW-1003">Cell membrane</keyword>
<comment type="similarity">
    <text evidence="2 7">Belongs to the membrane-bound acyltransferase family.</text>
</comment>
<reference evidence="10 12" key="3">
    <citation type="submission" date="2017-07" db="EMBL/GenBank/DDBJ databases">
        <title>Prevalence of linear plasmids in Cutibacterium (Propionibacterium) acnes isolates obtained from prostatic tissue.</title>
        <authorList>
            <person name="Davidsson S."/>
            <person name="Carlsson J."/>
            <person name="Molling P."/>
            <person name="Andren O."/>
            <person name="Andersson S.-O."/>
            <person name="Brzuszkiewicz E."/>
            <person name="Poehlein A."/>
            <person name="Al-Zeer M."/>
            <person name="Brinkmann V."/>
            <person name="Scavenius C."/>
            <person name="Nazipi S."/>
            <person name="Soderquist B."/>
            <person name="Bruggemann H."/>
        </authorList>
    </citation>
    <scope>NUCLEOTIDE SEQUENCE [LARGE SCALE GENOMIC DNA]</scope>
    <source>
        <strain evidence="10 12">DSM 753</strain>
    </source>
</reference>
<evidence type="ECO:0000256" key="6">
    <source>
        <dbReference type="ARBA" id="ARBA00023136"/>
    </source>
</evidence>
<keyword evidence="7" id="KW-0012">Acyltransferase</keyword>
<feature type="transmembrane region" description="Helical" evidence="8">
    <location>
        <begin position="220"/>
        <end position="237"/>
    </location>
</feature>
<dbReference type="Proteomes" id="UP000220611">
    <property type="component" value="Unassembled WGS sequence"/>
</dbReference>
<feature type="transmembrane region" description="Helical" evidence="8">
    <location>
        <begin position="47"/>
        <end position="66"/>
    </location>
</feature>
<dbReference type="InterPro" id="IPR051085">
    <property type="entry name" value="MB_O-acyltransferase"/>
</dbReference>
<dbReference type="PIRSF" id="PIRSF016636">
    <property type="entry name" value="AlgI_DltB"/>
    <property type="match status" value="1"/>
</dbReference>
<dbReference type="GO" id="GO:0005886">
    <property type="term" value="C:plasma membrane"/>
    <property type="evidence" value="ECO:0007669"/>
    <property type="project" value="UniProtKB-SubCell"/>
</dbReference>
<reference evidence="9 11" key="2">
    <citation type="submission" date="2007-08" db="EMBL/GenBank/DDBJ databases">
        <authorList>
            <person name="Fulton L."/>
            <person name="Clifton S."/>
            <person name="Fulton B."/>
            <person name="Xu J."/>
            <person name="Minx P."/>
            <person name="Pepin K.H."/>
            <person name="Johnson M."/>
            <person name="Thiruvilangam P."/>
            <person name="Bhonagiri V."/>
            <person name="Nash W.E."/>
            <person name="Wang C."/>
            <person name="Mardis E.R."/>
            <person name="Wilson R.K."/>
        </authorList>
    </citation>
    <scope>NUCLEOTIDE SEQUENCE [LARGE SCALE GENOMIC DNA]</scope>
    <source>
        <strain evidence="9 11">DSM 753</strain>
    </source>
</reference>
<dbReference type="InterPro" id="IPR004299">
    <property type="entry name" value="MBOAT_fam"/>
</dbReference>
<dbReference type="eggNOG" id="COG1696">
    <property type="taxonomic scope" value="Bacteria"/>
</dbReference>
<feature type="transmembrane region" description="Helical" evidence="8">
    <location>
        <begin position="322"/>
        <end position="341"/>
    </location>
</feature>
<evidence type="ECO:0000256" key="4">
    <source>
        <dbReference type="ARBA" id="ARBA00022692"/>
    </source>
</evidence>
<proteinExistence type="inferred from homology"/>
<dbReference type="PANTHER" id="PTHR13285:SF18">
    <property type="entry name" value="PROTEIN-CYSTEINE N-PALMITOYLTRANSFERASE RASP"/>
    <property type="match status" value="1"/>
</dbReference>
<organism evidence="9 11">
    <name type="scientific">[Clostridium] leptum DSM 753</name>
    <dbReference type="NCBI Taxonomy" id="428125"/>
    <lineage>
        <taxon>Bacteria</taxon>
        <taxon>Bacillati</taxon>
        <taxon>Bacillota</taxon>
        <taxon>Clostridia</taxon>
        <taxon>Eubacteriales</taxon>
        <taxon>Oscillospiraceae</taxon>
        <taxon>Oscillospiraceae incertae sedis</taxon>
    </lineage>
</organism>
<dbReference type="InterPro" id="IPR024194">
    <property type="entry name" value="Ac/AlaTfrase_AlgI/DltB"/>
</dbReference>
<dbReference type="GO" id="GO:0042121">
    <property type="term" value="P:alginic acid biosynthetic process"/>
    <property type="evidence" value="ECO:0007669"/>
    <property type="project" value="InterPro"/>
</dbReference>
<dbReference type="GO" id="GO:0016746">
    <property type="term" value="F:acyltransferase activity"/>
    <property type="evidence" value="ECO:0007669"/>
    <property type="project" value="UniProtKB-KW"/>
</dbReference>
<dbReference type="AlphaFoldDB" id="A7VU04"/>
<feature type="transmembrane region" description="Helical" evidence="8">
    <location>
        <begin position="395"/>
        <end position="416"/>
    </location>
</feature>
<evidence type="ECO:0000256" key="3">
    <source>
        <dbReference type="ARBA" id="ARBA00022475"/>
    </source>
</evidence>
<protein>
    <submittedName>
        <fullName evidence="9">MBOAT family protein</fullName>
    </submittedName>
</protein>
<dbReference type="Proteomes" id="UP000003490">
    <property type="component" value="Unassembled WGS sequence"/>
</dbReference>
<gene>
    <name evidence="10" type="ORF">CH238_00815</name>
    <name evidence="9" type="ORF">CLOLEP_02050</name>
</gene>
<name>A7VU04_9FIRM</name>
<feature type="transmembrane region" description="Helical" evidence="8">
    <location>
        <begin position="112"/>
        <end position="133"/>
    </location>
</feature>
<reference evidence="9 11" key="1">
    <citation type="submission" date="2007-08" db="EMBL/GenBank/DDBJ databases">
        <title>Draft genome sequence of Clostridium leptum (DSM 753).</title>
        <authorList>
            <person name="Sudarsanam P."/>
            <person name="Ley R."/>
            <person name="Guruge J."/>
            <person name="Turnbaugh P.J."/>
            <person name="Mahowald M."/>
            <person name="Liep D."/>
            <person name="Gordon J."/>
        </authorList>
    </citation>
    <scope>NUCLEOTIDE SEQUENCE [LARGE SCALE GENOMIC DNA]</scope>
    <source>
        <strain evidence="9 11">DSM 753</strain>
    </source>
</reference>
<dbReference type="PANTHER" id="PTHR13285">
    <property type="entry name" value="ACYLTRANSFERASE"/>
    <property type="match status" value="1"/>
</dbReference>
<evidence type="ECO:0000256" key="8">
    <source>
        <dbReference type="SAM" id="Phobius"/>
    </source>
</evidence>
<feature type="transmembrane region" description="Helical" evidence="8">
    <location>
        <begin position="145"/>
        <end position="164"/>
    </location>
</feature>
<evidence type="ECO:0000256" key="5">
    <source>
        <dbReference type="ARBA" id="ARBA00022989"/>
    </source>
</evidence>
<accession>A7VU04</accession>
<evidence type="ECO:0000256" key="1">
    <source>
        <dbReference type="ARBA" id="ARBA00004651"/>
    </source>
</evidence>
<dbReference type="HOGENOM" id="CLU_025255_1_3_9"/>
<keyword evidence="4 8" id="KW-0812">Transmembrane</keyword>
<comment type="caution">
    <text evidence="9">The sequence shown here is derived from an EMBL/GenBank/DDBJ whole genome shotgun (WGS) entry which is preliminary data.</text>
</comment>
<feature type="transmembrane region" description="Helical" evidence="8">
    <location>
        <begin position="428"/>
        <end position="453"/>
    </location>
</feature>
<dbReference type="EMBL" id="NOXF01000001">
    <property type="protein sequence ID" value="PEQ25568.1"/>
    <property type="molecule type" value="Genomic_DNA"/>
</dbReference>
<evidence type="ECO:0000313" key="10">
    <source>
        <dbReference type="EMBL" id="PEQ25568.1"/>
    </source>
</evidence>
<feature type="transmembrane region" description="Helical" evidence="8">
    <location>
        <begin position="73"/>
        <end position="92"/>
    </location>
</feature>
<dbReference type="Pfam" id="PF03062">
    <property type="entry name" value="MBOAT"/>
    <property type="match status" value="1"/>
</dbReference>
<dbReference type="InterPro" id="IPR028362">
    <property type="entry name" value="AlgI"/>
</dbReference>
<keyword evidence="12" id="KW-1185">Reference proteome</keyword>
<comment type="subcellular location">
    <subcellularLocation>
        <location evidence="1">Cell membrane</location>
        <topology evidence="1">Multi-pass membrane protein</topology>
    </subcellularLocation>
</comment>
<evidence type="ECO:0000313" key="9">
    <source>
        <dbReference type="EMBL" id="EDO61650.1"/>
    </source>
</evidence>
<feature type="transmembrane region" description="Helical" evidence="8">
    <location>
        <begin position="353"/>
        <end position="375"/>
    </location>
</feature>
<dbReference type="OrthoDB" id="9805788at2"/>
<dbReference type="PIRSF" id="PIRSF500217">
    <property type="entry name" value="AlgI"/>
    <property type="match status" value="1"/>
</dbReference>
<feature type="transmembrane region" description="Helical" evidence="8">
    <location>
        <begin position="7"/>
        <end position="27"/>
    </location>
</feature>